<name>A0A975Y4P8_9NOST</name>
<keyword evidence="1" id="KW-0472">Membrane</keyword>
<dbReference type="Proteomes" id="UP000683511">
    <property type="component" value="Chromosome"/>
</dbReference>
<reference evidence="2" key="1">
    <citation type="submission" date="2017-04" db="EMBL/GenBank/DDBJ databases">
        <title>Genome deletions in a multicellular cyanobacterial endosymbiont for morphological adaptation in marine diatoms.</title>
        <authorList>
            <person name="Wang Y."/>
            <person name="Gao H."/>
            <person name="Li R."/>
            <person name="Xu X."/>
        </authorList>
    </citation>
    <scope>NUCLEOTIDE SEQUENCE</scope>
    <source>
        <strain evidence="2">FACHB 800</strain>
    </source>
</reference>
<accession>A0A975Y4P8</accession>
<dbReference type="AlphaFoldDB" id="A0A975Y4P8"/>
<evidence type="ECO:0000256" key="1">
    <source>
        <dbReference type="SAM" id="Phobius"/>
    </source>
</evidence>
<dbReference type="KEGG" id="rsin:B6N60_02090"/>
<protein>
    <submittedName>
        <fullName evidence="2">Uncharacterized protein</fullName>
    </submittedName>
</protein>
<dbReference type="EMBL" id="CP021056">
    <property type="protein sequence ID" value="QXE23400.1"/>
    <property type="molecule type" value="Genomic_DNA"/>
</dbReference>
<evidence type="ECO:0000313" key="3">
    <source>
        <dbReference type="Proteomes" id="UP000683511"/>
    </source>
</evidence>
<organism evidence="2 3">
    <name type="scientific">Richelia sinica FACHB-800</name>
    <dbReference type="NCBI Taxonomy" id="1357546"/>
    <lineage>
        <taxon>Bacteria</taxon>
        <taxon>Bacillati</taxon>
        <taxon>Cyanobacteriota</taxon>
        <taxon>Cyanophyceae</taxon>
        <taxon>Nostocales</taxon>
        <taxon>Nostocaceae</taxon>
        <taxon>Richelia</taxon>
    </lineage>
</organism>
<feature type="transmembrane region" description="Helical" evidence="1">
    <location>
        <begin position="6"/>
        <end position="29"/>
    </location>
</feature>
<keyword evidence="1" id="KW-1133">Transmembrane helix</keyword>
<proteinExistence type="predicted"/>
<keyword evidence="1" id="KW-0812">Transmembrane</keyword>
<keyword evidence="3" id="KW-1185">Reference proteome</keyword>
<sequence length="34" mass="4095">MLKYHFLPVIMYLFGFVINKINNPIFICIKTILH</sequence>
<gene>
    <name evidence="2" type="ORF">B6N60_02090</name>
</gene>
<evidence type="ECO:0000313" key="2">
    <source>
        <dbReference type="EMBL" id="QXE23400.1"/>
    </source>
</evidence>